<accession>A0A812SP85</accession>
<feature type="non-terminal residue" evidence="1">
    <location>
        <position position="59"/>
    </location>
</feature>
<proteinExistence type="predicted"/>
<evidence type="ECO:0000313" key="1">
    <source>
        <dbReference type="EMBL" id="CAE7493595.1"/>
    </source>
</evidence>
<dbReference type="Proteomes" id="UP000649617">
    <property type="component" value="Unassembled WGS sequence"/>
</dbReference>
<dbReference type="EMBL" id="CAJNIZ010026628">
    <property type="protein sequence ID" value="CAE7493595.1"/>
    <property type="molecule type" value="Genomic_DNA"/>
</dbReference>
<protein>
    <submittedName>
        <fullName evidence="1">Uncharacterized protein</fullName>
    </submittedName>
</protein>
<feature type="non-terminal residue" evidence="1">
    <location>
        <position position="1"/>
    </location>
</feature>
<reference evidence="1" key="1">
    <citation type="submission" date="2021-02" db="EMBL/GenBank/DDBJ databases">
        <authorList>
            <person name="Dougan E. K."/>
            <person name="Rhodes N."/>
            <person name="Thang M."/>
            <person name="Chan C."/>
        </authorList>
    </citation>
    <scope>NUCLEOTIDE SEQUENCE</scope>
</reference>
<organism evidence="1 2">
    <name type="scientific">Symbiodinium pilosum</name>
    <name type="common">Dinoflagellate</name>
    <dbReference type="NCBI Taxonomy" id="2952"/>
    <lineage>
        <taxon>Eukaryota</taxon>
        <taxon>Sar</taxon>
        <taxon>Alveolata</taxon>
        <taxon>Dinophyceae</taxon>
        <taxon>Suessiales</taxon>
        <taxon>Symbiodiniaceae</taxon>
        <taxon>Symbiodinium</taxon>
    </lineage>
</organism>
<keyword evidence="2" id="KW-1185">Reference proteome</keyword>
<sequence length="59" mass="6904">VRKKLTLQTKQHAAGQKDDLNTRMEFVKKETASEEMWKTRLLQLMMAGLYATLSMSFLR</sequence>
<evidence type="ECO:0000313" key="2">
    <source>
        <dbReference type="Proteomes" id="UP000649617"/>
    </source>
</evidence>
<dbReference type="AlphaFoldDB" id="A0A812SP85"/>
<name>A0A812SP85_SYMPI</name>
<gene>
    <name evidence="1" type="ORF">SPIL2461_LOCUS12723</name>
</gene>
<comment type="caution">
    <text evidence="1">The sequence shown here is derived from an EMBL/GenBank/DDBJ whole genome shotgun (WGS) entry which is preliminary data.</text>
</comment>